<dbReference type="Proteomes" id="UP000265703">
    <property type="component" value="Unassembled WGS sequence"/>
</dbReference>
<keyword evidence="12" id="KW-0249">Electron transport</keyword>
<evidence type="ECO:0000256" key="11">
    <source>
        <dbReference type="ARBA" id="ARBA00072517"/>
    </source>
</evidence>
<keyword evidence="9" id="KW-0472">Membrane</keyword>
<evidence type="ECO:0000256" key="12">
    <source>
        <dbReference type="RuleBase" id="RU004494"/>
    </source>
</evidence>
<evidence type="ECO:0000259" key="14">
    <source>
        <dbReference type="PROSITE" id="PS51296"/>
    </source>
</evidence>
<dbReference type="PANTHER" id="PTHR10134">
    <property type="entry name" value="CYTOCHROME B-C1 COMPLEX SUBUNIT RIESKE, MITOCHONDRIAL"/>
    <property type="match status" value="1"/>
</dbReference>
<dbReference type="SUPFAM" id="SSF81502">
    <property type="entry name" value="ISP transmembrane anchor"/>
    <property type="match status" value="1"/>
</dbReference>
<dbReference type="GO" id="GO:0046872">
    <property type="term" value="F:metal ion binding"/>
    <property type="evidence" value="ECO:0007669"/>
    <property type="project" value="UniProtKB-KW"/>
</dbReference>
<keyword evidence="13" id="KW-0679">Respiratory chain</keyword>
<dbReference type="Gene3D" id="1.20.5.270">
    <property type="entry name" value="Ubiquinol cytochrome reductase, transmembrane domain"/>
    <property type="match status" value="1"/>
</dbReference>
<dbReference type="EC" id="7.1.1.8" evidence="12"/>
<dbReference type="Gene3D" id="2.102.10.10">
    <property type="entry name" value="Rieske [2Fe-2S] iron-sulphur domain"/>
    <property type="match status" value="1"/>
</dbReference>
<comment type="similarity">
    <text evidence="2">Belongs to the Rieske iron-sulfur protein family.</text>
</comment>
<dbReference type="PROSITE" id="PS51296">
    <property type="entry name" value="RIESKE"/>
    <property type="match status" value="1"/>
</dbReference>
<evidence type="ECO:0000256" key="1">
    <source>
        <dbReference type="ARBA" id="ARBA00004167"/>
    </source>
</evidence>
<comment type="miscellaneous">
    <text evidence="12">The Rieske protein is a high potential 2Fe-2S protein.</text>
</comment>
<dbReference type="CDD" id="cd03470">
    <property type="entry name" value="Rieske_cytochrome_bc1"/>
    <property type="match status" value="1"/>
</dbReference>
<dbReference type="InterPro" id="IPR005805">
    <property type="entry name" value="Rieske_Fe-S_prot_C"/>
</dbReference>
<evidence type="ECO:0000256" key="7">
    <source>
        <dbReference type="ARBA" id="ARBA00023004"/>
    </source>
</evidence>
<dbReference type="InterPro" id="IPR004192">
    <property type="entry name" value="Rieske_TM"/>
</dbReference>
<keyword evidence="7" id="KW-0408">Iron</keyword>
<dbReference type="InterPro" id="IPR037008">
    <property type="entry name" value="bc1_Rieske_TM_sf"/>
</dbReference>
<name>A0A397TK58_9GLOM</name>
<dbReference type="EMBL" id="QKYT01000013">
    <property type="protein sequence ID" value="RIA98603.1"/>
    <property type="molecule type" value="Genomic_DNA"/>
</dbReference>
<dbReference type="SUPFAM" id="SSF50022">
    <property type="entry name" value="ISP domain"/>
    <property type="match status" value="1"/>
</dbReference>
<keyword evidence="13" id="KW-0496">Mitochondrion</keyword>
<evidence type="ECO:0000256" key="2">
    <source>
        <dbReference type="ARBA" id="ARBA00010651"/>
    </source>
</evidence>
<keyword evidence="8" id="KW-0411">Iron-sulfur</keyword>
<comment type="catalytic activity">
    <reaction evidence="12">
        <text>a quinol + 2 Fe(III)-[cytochrome c](out) = a quinone + 2 Fe(II)-[cytochrome c](out) + 2 H(+)(out)</text>
        <dbReference type="Rhea" id="RHEA:11484"/>
        <dbReference type="Rhea" id="RHEA-COMP:10350"/>
        <dbReference type="Rhea" id="RHEA-COMP:14399"/>
        <dbReference type="ChEBI" id="CHEBI:15378"/>
        <dbReference type="ChEBI" id="CHEBI:24646"/>
        <dbReference type="ChEBI" id="CHEBI:29033"/>
        <dbReference type="ChEBI" id="CHEBI:29034"/>
        <dbReference type="ChEBI" id="CHEBI:132124"/>
        <dbReference type="EC" id="7.1.1.8"/>
    </reaction>
</comment>
<evidence type="ECO:0000256" key="8">
    <source>
        <dbReference type="ARBA" id="ARBA00023014"/>
    </source>
</evidence>
<dbReference type="Pfam" id="PF00355">
    <property type="entry name" value="Rieske"/>
    <property type="match status" value="1"/>
</dbReference>
<dbReference type="NCBIfam" id="TIGR01416">
    <property type="entry name" value="Rieske_proteo"/>
    <property type="match status" value="1"/>
</dbReference>
<dbReference type="Pfam" id="PF02921">
    <property type="entry name" value="UCR_TM"/>
    <property type="match status" value="1"/>
</dbReference>
<evidence type="ECO:0000256" key="5">
    <source>
        <dbReference type="ARBA" id="ARBA00022723"/>
    </source>
</evidence>
<feature type="domain" description="Rieske" evidence="14">
    <location>
        <begin position="188"/>
        <end position="273"/>
    </location>
</feature>
<keyword evidence="10" id="KW-1015">Disulfide bond</keyword>
<sequence length="275" mass="29920">MVHLTKLAAAAVNRTTINAPYNLAAIKKLFETSNYYVRKESRDIFLAPSWAISAKRRSDGSILSKTSVSAAPYIGNIQKRLSSSSAVVDSSKSTIVPDFSAYKKNSGPNTSRAFTYLMVGATGALTAAGSKAFVTDFLANLSASADVLAMAKVEVDLTKIPEGKNITIKWRGKPIFIRHRTPDEIAEANSVQLSELRDPQSDAERAKKPEWLVMLGVCTHLGCVPIGEAGDYHGWYCPCHGSHYDISGRIRKGPAPLNLEVPVYNFEDETKLIIG</sequence>
<organism evidence="15 16">
    <name type="scientific">Glomus cerebriforme</name>
    <dbReference type="NCBI Taxonomy" id="658196"/>
    <lineage>
        <taxon>Eukaryota</taxon>
        <taxon>Fungi</taxon>
        <taxon>Fungi incertae sedis</taxon>
        <taxon>Mucoromycota</taxon>
        <taxon>Glomeromycotina</taxon>
        <taxon>Glomeromycetes</taxon>
        <taxon>Glomerales</taxon>
        <taxon>Glomeraceae</taxon>
        <taxon>Glomus</taxon>
    </lineage>
</organism>
<dbReference type="InterPro" id="IPR006317">
    <property type="entry name" value="Ubiquinol_cyt_c_Rdtase_Fe-S-su"/>
</dbReference>
<evidence type="ECO:0000256" key="3">
    <source>
        <dbReference type="ARBA" id="ARBA00022692"/>
    </source>
</evidence>
<dbReference type="GO" id="GO:0005743">
    <property type="term" value="C:mitochondrial inner membrane"/>
    <property type="evidence" value="ECO:0007669"/>
    <property type="project" value="UniProtKB-SubCell"/>
</dbReference>
<dbReference type="OrthoDB" id="1637982at2759"/>
<dbReference type="AlphaFoldDB" id="A0A397TK58"/>
<dbReference type="InterPro" id="IPR017941">
    <property type="entry name" value="Rieske_2Fe-2S"/>
</dbReference>
<keyword evidence="5" id="KW-0479">Metal-binding</keyword>
<keyword evidence="3" id="KW-0812">Transmembrane</keyword>
<dbReference type="FunFam" id="2.102.10.10:FF:000001">
    <property type="entry name" value="Cytochrome b-c1 complex subunit Rieske, mitochondrial"/>
    <property type="match status" value="1"/>
</dbReference>
<dbReference type="GO" id="GO:0008121">
    <property type="term" value="F:quinol-cytochrome-c reductase activity"/>
    <property type="evidence" value="ECO:0007669"/>
    <property type="project" value="UniProtKB-EC"/>
</dbReference>
<dbReference type="PRINTS" id="PR00162">
    <property type="entry name" value="RIESKE"/>
</dbReference>
<gene>
    <name evidence="15" type="ORF">C1645_731498</name>
</gene>
<dbReference type="GO" id="GO:0051537">
    <property type="term" value="F:2 iron, 2 sulfur cluster binding"/>
    <property type="evidence" value="ECO:0007669"/>
    <property type="project" value="UniProtKB-KW"/>
</dbReference>
<evidence type="ECO:0000256" key="6">
    <source>
        <dbReference type="ARBA" id="ARBA00022989"/>
    </source>
</evidence>
<accession>A0A397TK58</accession>
<comment type="subcellular location">
    <subcellularLocation>
        <location evidence="1">Membrane</location>
        <topology evidence="1">Single-pass membrane protein</topology>
    </subcellularLocation>
    <subcellularLocation>
        <location evidence="13">Mitochondrion inner membrane</location>
    </subcellularLocation>
</comment>
<reference evidence="15 16" key="1">
    <citation type="submission" date="2018-06" db="EMBL/GenBank/DDBJ databases">
        <title>Comparative genomics reveals the genomic features of Rhizophagus irregularis, R. cerebriforme, R. diaphanum and Gigaspora rosea, and their symbiotic lifestyle signature.</title>
        <authorList>
            <person name="Morin E."/>
            <person name="San Clemente H."/>
            <person name="Chen E.C.H."/>
            <person name="De La Providencia I."/>
            <person name="Hainaut M."/>
            <person name="Kuo A."/>
            <person name="Kohler A."/>
            <person name="Murat C."/>
            <person name="Tang N."/>
            <person name="Roy S."/>
            <person name="Loubradou J."/>
            <person name="Henrissat B."/>
            <person name="Grigoriev I.V."/>
            <person name="Corradi N."/>
            <person name="Roux C."/>
            <person name="Martin F.M."/>
        </authorList>
    </citation>
    <scope>NUCLEOTIDE SEQUENCE [LARGE SCALE GENOMIC DNA]</scope>
    <source>
        <strain evidence="15 16">DAOM 227022</strain>
    </source>
</reference>
<dbReference type="InterPro" id="IPR014349">
    <property type="entry name" value="Rieske_Fe-S_prot"/>
</dbReference>
<comment type="cofactor">
    <cofactor evidence="12">
        <name>[2Fe-2S] cluster</name>
        <dbReference type="ChEBI" id="CHEBI:190135"/>
    </cofactor>
    <text evidence="12">Binds 1 [2Fe-2S] cluster per subunit.</text>
</comment>
<evidence type="ECO:0000256" key="10">
    <source>
        <dbReference type="ARBA" id="ARBA00023157"/>
    </source>
</evidence>
<comment type="caution">
    <text evidence="15">The sequence shown here is derived from an EMBL/GenBank/DDBJ whole genome shotgun (WGS) entry which is preliminary data.</text>
</comment>
<protein>
    <recommendedName>
        <fullName evidence="11 12">Cytochrome b-c1 complex subunit Rieske, mitochondrial</fullName>
        <ecNumber evidence="12">7.1.1.8</ecNumber>
    </recommendedName>
</protein>
<proteinExistence type="inferred from homology"/>
<evidence type="ECO:0000256" key="4">
    <source>
        <dbReference type="ARBA" id="ARBA00022714"/>
    </source>
</evidence>
<keyword evidence="6" id="KW-1133">Transmembrane helix</keyword>
<dbReference type="STRING" id="658196.A0A397TK58"/>
<evidence type="ECO:0000256" key="13">
    <source>
        <dbReference type="RuleBase" id="RU004495"/>
    </source>
</evidence>
<keyword evidence="16" id="KW-1185">Reference proteome</keyword>
<keyword evidence="4" id="KW-0001">2Fe-2S</keyword>
<evidence type="ECO:0000313" key="16">
    <source>
        <dbReference type="Proteomes" id="UP000265703"/>
    </source>
</evidence>
<evidence type="ECO:0000313" key="15">
    <source>
        <dbReference type="EMBL" id="RIA98603.1"/>
    </source>
</evidence>
<dbReference type="InterPro" id="IPR036922">
    <property type="entry name" value="Rieske_2Fe-2S_sf"/>
</dbReference>
<evidence type="ECO:0000256" key="9">
    <source>
        <dbReference type="ARBA" id="ARBA00023136"/>
    </source>
</evidence>
<keyword evidence="12" id="KW-0813">Transport</keyword>